<evidence type="ECO:0000256" key="1">
    <source>
        <dbReference type="SAM" id="MobiDB-lite"/>
    </source>
</evidence>
<organism evidence="2">
    <name type="scientific">Zea mays</name>
    <name type="common">Maize</name>
    <dbReference type="NCBI Taxonomy" id="4577"/>
    <lineage>
        <taxon>Eukaryota</taxon>
        <taxon>Viridiplantae</taxon>
        <taxon>Streptophyta</taxon>
        <taxon>Embryophyta</taxon>
        <taxon>Tracheophyta</taxon>
        <taxon>Spermatophyta</taxon>
        <taxon>Magnoliopsida</taxon>
        <taxon>Liliopsida</taxon>
        <taxon>Poales</taxon>
        <taxon>Poaceae</taxon>
        <taxon>PACMAD clade</taxon>
        <taxon>Panicoideae</taxon>
        <taxon>Andropogonodae</taxon>
        <taxon>Andropogoneae</taxon>
        <taxon>Tripsacinae</taxon>
        <taxon>Zea</taxon>
    </lineage>
</organism>
<feature type="compositionally biased region" description="Basic and acidic residues" evidence="1">
    <location>
        <begin position="38"/>
        <end position="53"/>
    </location>
</feature>
<feature type="compositionally biased region" description="Basic and acidic residues" evidence="1">
    <location>
        <begin position="17"/>
        <end position="31"/>
    </location>
</feature>
<reference evidence="2" key="2">
    <citation type="journal article" date="2017" name="EMBO J.">
        <title>Loss of pollen-specific phospholipase NOT LIKE DAD triggers gynogenesis in maize.</title>
        <authorList>
            <person name="Gilles L.M."/>
            <person name="Khaled A."/>
            <person name="Laffaire J.B."/>
            <person name="Chaignon S."/>
            <person name="Gendrot G."/>
            <person name="Laplaige J."/>
            <person name="Berges H."/>
            <person name="Beydon G."/>
            <person name="Bayle V."/>
            <person name="Barret P."/>
            <person name="Comadran J."/>
            <person name="Martinant J.P."/>
            <person name="Rogowsky P.M."/>
            <person name="Widiez T."/>
        </authorList>
    </citation>
    <scope>NUCLEOTIDE SEQUENCE</scope>
</reference>
<accession>A0A1P8YYJ2</accession>
<proteinExistence type="predicted"/>
<protein>
    <submittedName>
        <fullName evidence="2">Uncharacterized protein</fullName>
    </submittedName>
</protein>
<dbReference type="AlphaFoldDB" id="A0A1P8YYJ2"/>
<feature type="region of interest" description="Disordered" evidence="1">
    <location>
        <begin position="1"/>
        <end position="53"/>
    </location>
</feature>
<gene>
    <name evidence="2" type="ORF">FGENESH_19</name>
</gene>
<name>A0A1P8YYJ2_MAIZE</name>
<reference evidence="2" key="1">
    <citation type="submission" date="2016-09" db="EMBL/GenBank/DDBJ databases">
        <authorList>
            <person name="Capua I."/>
            <person name="De Benedictis P."/>
            <person name="Joannis T."/>
            <person name="Lombin L.H."/>
            <person name="Cattoli G."/>
        </authorList>
    </citation>
    <scope>NUCLEOTIDE SEQUENCE</scope>
</reference>
<evidence type="ECO:0000313" key="2">
    <source>
        <dbReference type="EMBL" id="AQA29574.1"/>
    </source>
</evidence>
<sequence>MVWANSGDGGGGSNGEESEREKGASSGREEQGLGVGFIEEKGERKRRQGEREAVGRCFKAIDGVDINGGESGEEKRSI</sequence>
<dbReference type="EMBL" id="KX852318">
    <property type="protein sequence ID" value="AQA29574.1"/>
    <property type="molecule type" value="Genomic_DNA"/>
</dbReference>